<proteinExistence type="predicted"/>
<feature type="domain" description="Receptor L-domain" evidence="2">
    <location>
        <begin position="342"/>
        <end position="437"/>
    </location>
</feature>
<evidence type="ECO:0000259" key="2">
    <source>
        <dbReference type="Pfam" id="PF01030"/>
    </source>
</evidence>
<gene>
    <name evidence="3" type="ORF">CAEBREN_19354</name>
</gene>
<reference evidence="4" key="1">
    <citation type="submission" date="2011-07" db="EMBL/GenBank/DDBJ databases">
        <authorList>
            <consortium name="Caenorhabditis brenneri Sequencing and Analysis Consortium"/>
            <person name="Wilson R.K."/>
        </authorList>
    </citation>
    <scope>NUCLEOTIDE SEQUENCE [LARGE SCALE GENOMIC DNA]</scope>
    <source>
        <strain evidence="4">PB2801</strain>
    </source>
</reference>
<feature type="domain" description="Receptor L-domain" evidence="2">
    <location>
        <begin position="625"/>
        <end position="707"/>
    </location>
</feature>
<name>G0N755_CAEBE</name>
<dbReference type="PANTHER" id="PTHR21662:SF6">
    <property type="entry name" value="RECEPTOR L-DOMAIN DOMAIN-CONTAINING PROTEIN"/>
    <property type="match status" value="1"/>
</dbReference>
<organism evidence="4">
    <name type="scientific">Caenorhabditis brenneri</name>
    <name type="common">Nematode worm</name>
    <dbReference type="NCBI Taxonomy" id="135651"/>
    <lineage>
        <taxon>Eukaryota</taxon>
        <taxon>Metazoa</taxon>
        <taxon>Ecdysozoa</taxon>
        <taxon>Nematoda</taxon>
        <taxon>Chromadorea</taxon>
        <taxon>Rhabditida</taxon>
        <taxon>Rhabditina</taxon>
        <taxon>Rhabditomorpha</taxon>
        <taxon>Rhabditoidea</taxon>
        <taxon>Rhabditidae</taxon>
        <taxon>Peloderinae</taxon>
        <taxon>Caenorhabditis</taxon>
    </lineage>
</organism>
<dbReference type="InParanoid" id="G0N755"/>
<sequence>MYFKMNACVLFLFLLSEDLIANFETDLRKTIKFHQCDHRCIFKHPEITSTTILDFPKCGEICGILTFNANTDLTEAQLKNTFKTMKILNGGIRIENSNLRNLSFFSMSTAEPYFGFNCKPNGLIIRNNSILTDAEMLWHFHYFQEDTNECEIVIENNLKLDAETLCDYGFLYLNFDIKVNGNLRNCGCNKTQCQVMFNGLMLSDMTNSSETDGLSNFTEIRGDISVENTNFTDLSFLKNLKRIKISDAGLHEKISINIRNNLDLKHLGIDSLKSIKNVWQSEIYANLQNLHQDFCLTTRELTIFLEQKIFFVNIHAKLCEETGKLDGIKLCHFESLISLNNNCEIVLGDIKIESGDEGFVKKLRTVTHVFGTISVQNTTLKNLQFLENLSYIVSLGTEQVPLLQIIGNMKLTDAYFPLMKHVISRTEFYILVHNNNKDLINFAFNLFGYELPWFDNYVGGDWGCPSDKLNILGEQFFKTCKILTNGLNLKNVSEPVSLNFLSNIKTIKGEIEIANSQFQTLSFLVNLKEIELGETTSGLNINIRHNPEMIRLGWKRLTTISFMKPVTVNLEQLHPDFCLTIQELVVFLNAAAYFRHLHAKICDFNQSDFEIEVCRFKNLSVLELDCVYVVGDLNINNGDEELVQKLEKVEILFGSLVIQNTSLKNLDFFGNLRKIANFNETAPIIKIVNNENLRKIELPKMDGSISKGYSVAIIEGTEVFESTQSCMIFQFHTRTNVTYNGGNCSECLEEKDFYFDERAFRIIQ</sequence>
<evidence type="ECO:0000256" key="1">
    <source>
        <dbReference type="SAM" id="SignalP"/>
    </source>
</evidence>
<dbReference type="Pfam" id="PF01030">
    <property type="entry name" value="Recep_L_domain"/>
    <property type="match status" value="4"/>
</dbReference>
<dbReference type="Gene3D" id="3.80.20.20">
    <property type="entry name" value="Receptor L-domain"/>
    <property type="match status" value="4"/>
</dbReference>
<dbReference type="SUPFAM" id="SSF52058">
    <property type="entry name" value="L domain-like"/>
    <property type="match status" value="5"/>
</dbReference>
<dbReference type="Proteomes" id="UP000008068">
    <property type="component" value="Unassembled WGS sequence"/>
</dbReference>
<protein>
    <recommendedName>
        <fullName evidence="2">Receptor L-domain domain-containing protein</fullName>
    </recommendedName>
</protein>
<dbReference type="InterPro" id="IPR000494">
    <property type="entry name" value="Rcpt_L-dom"/>
</dbReference>
<feature type="domain" description="Receptor L-domain" evidence="2">
    <location>
        <begin position="192"/>
        <end position="301"/>
    </location>
</feature>
<dbReference type="HOGENOM" id="CLU_358725_0_0_1"/>
<feature type="signal peptide" evidence="1">
    <location>
        <begin position="1"/>
        <end position="21"/>
    </location>
</feature>
<evidence type="ECO:0000313" key="4">
    <source>
        <dbReference type="Proteomes" id="UP000008068"/>
    </source>
</evidence>
<dbReference type="InterPro" id="IPR036941">
    <property type="entry name" value="Rcpt_L-dom_sf"/>
</dbReference>
<dbReference type="EMBL" id="GL379846">
    <property type="protein sequence ID" value="EGT54584.1"/>
    <property type="molecule type" value="Genomic_DNA"/>
</dbReference>
<dbReference type="InterPro" id="IPR053079">
    <property type="entry name" value="SPS2_domain"/>
</dbReference>
<dbReference type="OrthoDB" id="5869109at2759"/>
<keyword evidence="4" id="KW-1185">Reference proteome</keyword>
<accession>G0N755</accession>
<keyword evidence="1" id="KW-0732">Signal</keyword>
<dbReference type="AlphaFoldDB" id="G0N755"/>
<feature type="domain" description="Receptor L-domain" evidence="2">
    <location>
        <begin position="480"/>
        <end position="566"/>
    </location>
</feature>
<evidence type="ECO:0000313" key="3">
    <source>
        <dbReference type="EMBL" id="EGT54584.1"/>
    </source>
</evidence>
<dbReference type="eggNOG" id="ENOG502TJE5">
    <property type="taxonomic scope" value="Eukaryota"/>
</dbReference>
<feature type="chain" id="PRO_5003404756" description="Receptor L-domain domain-containing protein" evidence="1">
    <location>
        <begin position="22"/>
        <end position="764"/>
    </location>
</feature>
<dbReference type="PANTHER" id="PTHR21662">
    <property type="entry name" value="RECEPTOR PROTEIN-TYROSINE KINASE"/>
    <property type="match status" value="1"/>
</dbReference>